<accession>A0A265NCA2</accession>
<dbReference type="RefSeq" id="WP_094885256.1">
    <property type="nucleotide sequence ID" value="NZ_NPMS01000003.1"/>
</dbReference>
<dbReference type="AlphaFoldDB" id="A0A265NCA2"/>
<evidence type="ECO:0000313" key="3">
    <source>
        <dbReference type="Proteomes" id="UP000216498"/>
    </source>
</evidence>
<feature type="transmembrane region" description="Helical" evidence="1">
    <location>
        <begin position="95"/>
        <end position="113"/>
    </location>
</feature>
<feature type="transmembrane region" description="Helical" evidence="1">
    <location>
        <begin position="329"/>
        <end position="347"/>
    </location>
</feature>
<protein>
    <submittedName>
        <fullName evidence="2">Uncharacterized protein</fullName>
    </submittedName>
</protein>
<keyword evidence="1" id="KW-0472">Membrane</keyword>
<organism evidence="2 3">
    <name type="scientific">Virgibacillus indicus</name>
    <dbReference type="NCBI Taxonomy" id="2024554"/>
    <lineage>
        <taxon>Bacteria</taxon>
        <taxon>Bacillati</taxon>
        <taxon>Bacillota</taxon>
        <taxon>Bacilli</taxon>
        <taxon>Bacillales</taxon>
        <taxon>Bacillaceae</taxon>
        <taxon>Virgibacillus</taxon>
    </lineage>
</organism>
<feature type="transmembrane region" description="Helical" evidence="1">
    <location>
        <begin position="52"/>
        <end position="74"/>
    </location>
</feature>
<feature type="transmembrane region" description="Helical" evidence="1">
    <location>
        <begin position="247"/>
        <end position="266"/>
    </location>
</feature>
<proteinExistence type="predicted"/>
<feature type="transmembrane region" description="Helical" evidence="1">
    <location>
        <begin position="21"/>
        <end position="40"/>
    </location>
</feature>
<dbReference type="Proteomes" id="UP000216498">
    <property type="component" value="Unassembled WGS sequence"/>
</dbReference>
<feature type="transmembrane region" description="Helical" evidence="1">
    <location>
        <begin position="181"/>
        <end position="203"/>
    </location>
</feature>
<dbReference type="OrthoDB" id="2734473at2"/>
<gene>
    <name evidence="2" type="ORF">CIL03_07700</name>
</gene>
<comment type="caution">
    <text evidence="2">The sequence shown here is derived from an EMBL/GenBank/DDBJ whole genome shotgun (WGS) entry which is preliminary data.</text>
</comment>
<evidence type="ECO:0000313" key="2">
    <source>
        <dbReference type="EMBL" id="OZU88896.1"/>
    </source>
</evidence>
<name>A0A265NCA2_9BACI</name>
<reference evidence="2 3" key="1">
    <citation type="submission" date="2017-08" db="EMBL/GenBank/DDBJ databases">
        <title>Virgibacillus indicus sp. nov. and Virgibacillus profoundi sp. nov, two moderately halophilic bacteria isolated from marine sediment by using the Microfluidic Streak Plate.</title>
        <authorList>
            <person name="Xu B."/>
            <person name="Hu B."/>
            <person name="Wang J."/>
            <person name="Zhu Y."/>
            <person name="Huang L."/>
            <person name="Du W."/>
            <person name="Huang Y."/>
        </authorList>
    </citation>
    <scope>NUCLEOTIDE SEQUENCE [LARGE SCALE GENOMIC DNA]</scope>
    <source>
        <strain evidence="2 3">IO3-P2-C2</strain>
    </source>
</reference>
<sequence length="362" mass="41736">MLYIIGFIIIFFLLYYLLNKKVILVETVSSAIVMAVGVFSLNVGPNFNINAIWFKIIALAAISIWAFFMISYITSLILKKFNALHYDQLIGRFRIGTWVASTSVTVIIISKYFPMFDRIVLPLVVINSLLWLFFFAISIKSMLTIFVEKLGKDVNGILFLTTVSTQSLVLMYNNVWEDFNLYINEFLIAAGFLFYFLCIFMIIKRYTKYSWKLIIDWKAPNCMFHGALSIIGSSVVISGVFSSKLVLTFWVIVLLIFICHEVVEIIRGVLRTKEYGFIEGLFVYDHSQWSRIFTFCMFYTFTLKVKSNVVFEAAWISSSQQAILSYGKWIITLLLIIEICLLVNYLFSAQHESEATVTSRIL</sequence>
<feature type="transmembrane region" description="Helical" evidence="1">
    <location>
        <begin position="157"/>
        <end position="175"/>
    </location>
</feature>
<keyword evidence="1" id="KW-0812">Transmembrane</keyword>
<keyword evidence="3" id="KW-1185">Reference proteome</keyword>
<keyword evidence="1" id="KW-1133">Transmembrane helix</keyword>
<dbReference type="EMBL" id="NPMS01000003">
    <property type="protein sequence ID" value="OZU88896.1"/>
    <property type="molecule type" value="Genomic_DNA"/>
</dbReference>
<feature type="transmembrane region" description="Helical" evidence="1">
    <location>
        <begin position="223"/>
        <end position="241"/>
    </location>
</feature>
<evidence type="ECO:0000256" key="1">
    <source>
        <dbReference type="SAM" id="Phobius"/>
    </source>
</evidence>
<feature type="transmembrane region" description="Helical" evidence="1">
    <location>
        <begin position="119"/>
        <end position="137"/>
    </location>
</feature>